<dbReference type="FunFam" id="3.90.226.10:FF:000009">
    <property type="entry name" value="Carnitinyl-CoA dehydratase"/>
    <property type="match status" value="1"/>
</dbReference>
<evidence type="ECO:0000256" key="3">
    <source>
        <dbReference type="RuleBase" id="RU003707"/>
    </source>
</evidence>
<dbReference type="InterPro" id="IPR001753">
    <property type="entry name" value="Enoyl-CoA_hydra/iso"/>
</dbReference>
<dbReference type="PANTHER" id="PTHR11941">
    <property type="entry name" value="ENOYL-COA HYDRATASE-RELATED"/>
    <property type="match status" value="1"/>
</dbReference>
<sequence length="258" mass="28012">MAYETLIVEVDDHIAQIRLNRPDAKNSLNKLMVAELTDALQAAERNDKARCIMLTGSEKVFCAGADVSELAEASFADLFCGNYYGPDAEPLVRCRKPVVAAVSGYAVGAGCELAMMADLVIAADTAKFGLPDVNLGVIPALGGTQRLVRAIGKAKAMDMLLTGRFMSAEEAERAGLVSRVVPAKKLAEESRTAASRIAEKSMVGTRAVKEAVNRAFETPLREGLLYERRMFHAMFGTNDQKEGMAAYLEKREAQFRDK</sequence>
<evidence type="ECO:0000256" key="1">
    <source>
        <dbReference type="ARBA" id="ARBA00005254"/>
    </source>
</evidence>
<name>A0A8J7CKR0_9RHOB</name>
<dbReference type="RefSeq" id="WP_193183524.1">
    <property type="nucleotide sequence ID" value="NZ_JACVXA010000040.1"/>
</dbReference>
<comment type="caution">
    <text evidence="4">The sequence shown here is derived from an EMBL/GenBank/DDBJ whole genome shotgun (WGS) entry which is preliminary data.</text>
</comment>
<dbReference type="GO" id="GO:0006635">
    <property type="term" value="P:fatty acid beta-oxidation"/>
    <property type="evidence" value="ECO:0007669"/>
    <property type="project" value="TreeGrafter"/>
</dbReference>
<dbReference type="SUPFAM" id="SSF52096">
    <property type="entry name" value="ClpP/crotonase"/>
    <property type="match status" value="1"/>
</dbReference>
<evidence type="ECO:0000313" key="4">
    <source>
        <dbReference type="EMBL" id="MBE3639151.1"/>
    </source>
</evidence>
<evidence type="ECO:0000256" key="2">
    <source>
        <dbReference type="ARBA" id="ARBA00023239"/>
    </source>
</evidence>
<dbReference type="FunFam" id="1.10.12.10:FF:000001">
    <property type="entry name" value="Probable enoyl-CoA hydratase, mitochondrial"/>
    <property type="match status" value="1"/>
</dbReference>
<keyword evidence="2" id="KW-0456">Lyase</keyword>
<dbReference type="PANTHER" id="PTHR11941:SF54">
    <property type="entry name" value="ENOYL-COA HYDRATASE, MITOCHONDRIAL"/>
    <property type="match status" value="1"/>
</dbReference>
<dbReference type="CDD" id="cd06558">
    <property type="entry name" value="crotonase-like"/>
    <property type="match status" value="1"/>
</dbReference>
<dbReference type="GO" id="GO:0016836">
    <property type="term" value="F:hydro-lyase activity"/>
    <property type="evidence" value="ECO:0007669"/>
    <property type="project" value="UniProtKB-ARBA"/>
</dbReference>
<protein>
    <submittedName>
        <fullName evidence="4">Enoyl-CoA hydratase/isomerase family protein</fullName>
    </submittedName>
</protein>
<organism evidence="4 5">
    <name type="scientific">Mangrovicoccus algicola</name>
    <dbReference type="NCBI Taxonomy" id="2771008"/>
    <lineage>
        <taxon>Bacteria</taxon>
        <taxon>Pseudomonadati</taxon>
        <taxon>Pseudomonadota</taxon>
        <taxon>Alphaproteobacteria</taxon>
        <taxon>Rhodobacterales</taxon>
        <taxon>Paracoccaceae</taxon>
        <taxon>Mangrovicoccus</taxon>
    </lineage>
</organism>
<evidence type="ECO:0000313" key="5">
    <source>
        <dbReference type="Proteomes" id="UP000609121"/>
    </source>
</evidence>
<keyword evidence="5" id="KW-1185">Reference proteome</keyword>
<dbReference type="Gene3D" id="1.10.12.10">
    <property type="entry name" value="Lyase 2-enoyl-coa Hydratase, Chain A, domain 2"/>
    <property type="match status" value="1"/>
</dbReference>
<dbReference type="InterPro" id="IPR018376">
    <property type="entry name" value="Enoyl-CoA_hyd/isom_CS"/>
</dbReference>
<dbReference type="Proteomes" id="UP000609121">
    <property type="component" value="Unassembled WGS sequence"/>
</dbReference>
<proteinExistence type="inferred from homology"/>
<dbReference type="InterPro" id="IPR029045">
    <property type="entry name" value="ClpP/crotonase-like_dom_sf"/>
</dbReference>
<dbReference type="Pfam" id="PF00378">
    <property type="entry name" value="ECH_1"/>
    <property type="match status" value="1"/>
</dbReference>
<dbReference type="InterPro" id="IPR014748">
    <property type="entry name" value="Enoyl-CoA_hydra_C"/>
</dbReference>
<reference evidence="4" key="1">
    <citation type="submission" date="2020-09" db="EMBL/GenBank/DDBJ databases">
        <title>A novel bacterium of genus Mangrovicoccus, isolated from South China Sea.</title>
        <authorList>
            <person name="Huang H."/>
            <person name="Mo K."/>
            <person name="Hu Y."/>
        </authorList>
    </citation>
    <scope>NUCLEOTIDE SEQUENCE</scope>
    <source>
        <strain evidence="4">HB182678</strain>
    </source>
</reference>
<comment type="similarity">
    <text evidence="1 3">Belongs to the enoyl-CoA hydratase/isomerase family.</text>
</comment>
<accession>A0A8J7CKR0</accession>
<dbReference type="Gene3D" id="3.90.226.10">
    <property type="entry name" value="2-enoyl-CoA Hydratase, Chain A, domain 1"/>
    <property type="match status" value="1"/>
</dbReference>
<gene>
    <name evidence="4" type="ORF">ICN82_13170</name>
</gene>
<dbReference type="PROSITE" id="PS00166">
    <property type="entry name" value="ENOYL_COA_HYDRATASE"/>
    <property type="match status" value="1"/>
</dbReference>
<dbReference type="AlphaFoldDB" id="A0A8J7CKR0"/>
<dbReference type="EMBL" id="JACVXA010000040">
    <property type="protein sequence ID" value="MBE3639151.1"/>
    <property type="molecule type" value="Genomic_DNA"/>
</dbReference>